<proteinExistence type="predicted"/>
<sequence length="199" mass="22345">MAKKFKGENSKVTAAKEKKAAAQATKDSKKRSEREAKESVEWAVGSKKNDKKAEQEAKRQEKLLRKQEAEALLATENTKIAQSLKGKTGPPRLAPARPVHHLRGFEKKNSDQPATTDKPVGAEELAEEFAEESDSKHDSATDELLDKTAKQAMADSMAAVLDKHPERRAKAAFREFMEREKPRFKLEFPSLRLAQLKHQ</sequence>
<keyword evidence="2" id="KW-1185">Reference proteome</keyword>
<dbReference type="Proteomes" id="UP001150603">
    <property type="component" value="Unassembled WGS sequence"/>
</dbReference>
<dbReference type="EMBL" id="JANBPW010001368">
    <property type="protein sequence ID" value="KAJ1944822.1"/>
    <property type="molecule type" value="Genomic_DNA"/>
</dbReference>
<protein>
    <submittedName>
        <fullName evidence="1">Uncharacterized protein</fullName>
    </submittedName>
</protein>
<evidence type="ECO:0000313" key="2">
    <source>
        <dbReference type="Proteomes" id="UP001150603"/>
    </source>
</evidence>
<comment type="caution">
    <text evidence="1">The sequence shown here is derived from an EMBL/GenBank/DDBJ whole genome shotgun (WGS) entry which is preliminary data.</text>
</comment>
<organism evidence="1 2">
    <name type="scientific">Linderina macrospora</name>
    <dbReference type="NCBI Taxonomy" id="4868"/>
    <lineage>
        <taxon>Eukaryota</taxon>
        <taxon>Fungi</taxon>
        <taxon>Fungi incertae sedis</taxon>
        <taxon>Zoopagomycota</taxon>
        <taxon>Kickxellomycotina</taxon>
        <taxon>Kickxellomycetes</taxon>
        <taxon>Kickxellales</taxon>
        <taxon>Kickxellaceae</taxon>
        <taxon>Linderina</taxon>
    </lineage>
</organism>
<accession>A0ACC1JBC3</accession>
<reference evidence="1" key="1">
    <citation type="submission" date="2022-07" db="EMBL/GenBank/DDBJ databases">
        <title>Phylogenomic reconstructions and comparative analyses of Kickxellomycotina fungi.</title>
        <authorList>
            <person name="Reynolds N.K."/>
            <person name="Stajich J.E."/>
            <person name="Barry K."/>
            <person name="Grigoriev I.V."/>
            <person name="Crous P."/>
            <person name="Smith M.E."/>
        </authorList>
    </citation>
    <scope>NUCLEOTIDE SEQUENCE</scope>
    <source>
        <strain evidence="1">NRRL 5244</strain>
    </source>
</reference>
<gene>
    <name evidence="1" type="ORF">FBU59_002494</name>
</gene>
<name>A0ACC1JBC3_9FUNG</name>
<feature type="non-terminal residue" evidence="1">
    <location>
        <position position="199"/>
    </location>
</feature>
<evidence type="ECO:0000313" key="1">
    <source>
        <dbReference type="EMBL" id="KAJ1944822.1"/>
    </source>
</evidence>